<dbReference type="PROSITE" id="PS51257">
    <property type="entry name" value="PROKAR_LIPOPROTEIN"/>
    <property type="match status" value="1"/>
</dbReference>
<organism evidence="2 3">
    <name type="scientific">Pseudoalteromonas marina</name>
    <dbReference type="NCBI Taxonomy" id="267375"/>
    <lineage>
        <taxon>Bacteria</taxon>
        <taxon>Pseudomonadati</taxon>
        <taxon>Pseudomonadota</taxon>
        <taxon>Gammaproteobacteria</taxon>
        <taxon>Alteromonadales</taxon>
        <taxon>Pseudoalteromonadaceae</taxon>
        <taxon>Pseudoalteromonas</taxon>
    </lineage>
</organism>
<dbReference type="EMBL" id="JAUYVT010000001">
    <property type="protein sequence ID" value="MDP2563320.1"/>
    <property type="molecule type" value="Genomic_DNA"/>
</dbReference>
<dbReference type="Pfam" id="PF17680">
    <property type="entry name" value="FlgO"/>
    <property type="match status" value="1"/>
</dbReference>
<feature type="domain" description="FlgO" evidence="1">
    <location>
        <begin position="83"/>
        <end position="210"/>
    </location>
</feature>
<sequence>MRNLLITLCLPLGFGCSQIMNTPSADPAVEQSNQGAQLATSQRKVSAPVNHDNMFQSGLAQQTNYTKSTPPMHKNINHYVRGIMQDMVENLQYVNDKTPLAVSSFVFLDDDYSNGSLLGNQIAESFMHELHNFGVPVIDFKTTDYVRVTQTGDFVFSRDYLELDPEQNFQYVLAGTLVSHQGGVLVNARIVGLTSKAVVGSAQGFLPQSVIDALNGNYRTDGIMLKQASE</sequence>
<name>A0ABT9F959_9GAMM</name>
<protein>
    <submittedName>
        <fullName evidence="2">FlgO family outer membrane protein</fullName>
    </submittedName>
</protein>
<accession>A0ABT9F959</accession>
<proteinExistence type="predicted"/>
<dbReference type="Proteomes" id="UP001177212">
    <property type="component" value="Unassembled WGS sequence"/>
</dbReference>
<evidence type="ECO:0000313" key="3">
    <source>
        <dbReference type="Proteomes" id="UP001177212"/>
    </source>
</evidence>
<dbReference type="InterPro" id="IPR041215">
    <property type="entry name" value="FlgO_dom"/>
</dbReference>
<reference evidence="2" key="1">
    <citation type="submission" date="2023-07" db="EMBL/GenBank/DDBJ databases">
        <title>Genome content predicts the carbon catabolic preferences of heterotrophic bacteria.</title>
        <authorList>
            <person name="Gralka M."/>
        </authorList>
    </citation>
    <scope>NUCLEOTIDE SEQUENCE</scope>
    <source>
        <strain evidence="2">4G09</strain>
    </source>
</reference>
<gene>
    <name evidence="2" type="ORF">Q8W34_01640</name>
</gene>
<keyword evidence="3" id="KW-1185">Reference proteome</keyword>
<comment type="caution">
    <text evidence="2">The sequence shown here is derived from an EMBL/GenBank/DDBJ whole genome shotgun (WGS) entry which is preliminary data.</text>
</comment>
<evidence type="ECO:0000259" key="1">
    <source>
        <dbReference type="Pfam" id="PF17680"/>
    </source>
</evidence>
<dbReference type="RefSeq" id="WP_006792683.1">
    <property type="nucleotide sequence ID" value="NZ_AHCB03000005.1"/>
</dbReference>
<evidence type="ECO:0000313" key="2">
    <source>
        <dbReference type="EMBL" id="MDP2563320.1"/>
    </source>
</evidence>